<evidence type="ECO:0000256" key="1">
    <source>
        <dbReference type="ARBA" id="ARBA00009580"/>
    </source>
</evidence>
<dbReference type="PANTHER" id="PTHR31126:SF1">
    <property type="entry name" value="TYROSINE SPECIFIC PROTEIN PHOSPHATASES DOMAIN-CONTAINING PROTEIN"/>
    <property type="match status" value="1"/>
</dbReference>
<accession>A0ABS6D1H5</accession>
<evidence type="ECO:0000313" key="3">
    <source>
        <dbReference type="Proteomes" id="UP000723714"/>
    </source>
</evidence>
<dbReference type="PANTHER" id="PTHR31126">
    <property type="entry name" value="TYROSINE-PROTEIN PHOSPHATASE"/>
    <property type="match status" value="1"/>
</dbReference>
<dbReference type="EMBL" id="JABACJ020000003">
    <property type="protein sequence ID" value="MBU3875256.1"/>
    <property type="molecule type" value="Genomic_DNA"/>
</dbReference>
<evidence type="ECO:0000313" key="2">
    <source>
        <dbReference type="EMBL" id="MBU3875256.1"/>
    </source>
</evidence>
<protein>
    <submittedName>
        <fullName evidence="2">Tyrosine-protein phosphatase</fullName>
    </submittedName>
</protein>
<comment type="caution">
    <text evidence="2">The sequence shown here is derived from an EMBL/GenBank/DDBJ whole genome shotgun (WGS) entry which is preliminary data.</text>
</comment>
<keyword evidence="3" id="KW-1185">Reference proteome</keyword>
<sequence length="257" mass="29345">MEHQFEKLDNFRDLGGIVTADGRKVASRRLLRSAELTNLTDGDIRLLSDEYHVANVVDLRTEKERETSPDRLIPGAEHIVLDFFPGESAANADCSEEQIEKLKSAEQMHKNMIETYTSFILDEQVRKSLYEFLMLLLRTKEGATLFHCFAGKDRTGISAAVILTVLGVPKEEIVKDYLQTNVLREEINRTIIEYMRNEGQPENVLEALQAGLCVEQRYLETAFAAADREYGSFENYISKGIGLEQGDWEKLRVMYLE</sequence>
<dbReference type="InterPro" id="IPR026893">
    <property type="entry name" value="Tyr/Ser_Pase_IphP-type"/>
</dbReference>
<dbReference type="Pfam" id="PF13350">
    <property type="entry name" value="Y_phosphatase3"/>
    <property type="match status" value="1"/>
</dbReference>
<dbReference type="Proteomes" id="UP000723714">
    <property type="component" value="Unassembled WGS sequence"/>
</dbReference>
<dbReference type="PROSITE" id="PS00383">
    <property type="entry name" value="TYR_PHOSPHATASE_1"/>
    <property type="match status" value="1"/>
</dbReference>
<gene>
    <name evidence="2" type="ORF">HGO97_005425</name>
</gene>
<proteinExistence type="inferred from homology"/>
<name>A0ABS6D1H5_9FIRM</name>
<comment type="similarity">
    <text evidence="1">Belongs to the protein-tyrosine phosphatase family.</text>
</comment>
<reference evidence="2 3" key="1">
    <citation type="submission" date="2021-06" db="EMBL/GenBank/DDBJ databases">
        <title>Faecalicatena sp. nov. isolated from porcine feces.</title>
        <authorList>
            <person name="Oh B.S."/>
            <person name="Lee J.H."/>
        </authorList>
    </citation>
    <scope>NUCLEOTIDE SEQUENCE [LARGE SCALE GENOMIC DNA]</scope>
    <source>
        <strain evidence="2 3">AGMB00832</strain>
    </source>
</reference>
<dbReference type="InterPro" id="IPR016130">
    <property type="entry name" value="Tyr_Pase_AS"/>
</dbReference>
<dbReference type="RefSeq" id="WP_216240160.1">
    <property type="nucleotide sequence ID" value="NZ_JABACJ020000003.1"/>
</dbReference>
<organism evidence="2 3">
    <name type="scientific">Faecalicatena faecalis</name>
    <dbReference type="NCBI Taxonomy" id="2726362"/>
    <lineage>
        <taxon>Bacteria</taxon>
        <taxon>Bacillati</taxon>
        <taxon>Bacillota</taxon>
        <taxon>Clostridia</taxon>
        <taxon>Lachnospirales</taxon>
        <taxon>Lachnospiraceae</taxon>
        <taxon>Faecalicatena</taxon>
    </lineage>
</organism>